<comment type="caution">
    <text evidence="1">The sequence shown here is derived from an EMBL/GenBank/DDBJ whole genome shotgun (WGS) entry which is preliminary data.</text>
</comment>
<dbReference type="InterPro" id="IPR036770">
    <property type="entry name" value="Ankyrin_rpt-contain_sf"/>
</dbReference>
<dbReference type="EMBL" id="JAPFFF010000013">
    <property type="protein sequence ID" value="KAK8871573.1"/>
    <property type="molecule type" value="Genomic_DNA"/>
</dbReference>
<name>A0ABR2J0Z3_9EUKA</name>
<reference evidence="1 2" key="1">
    <citation type="submission" date="2024-04" db="EMBL/GenBank/DDBJ databases">
        <title>Tritrichomonas musculus Genome.</title>
        <authorList>
            <person name="Alves-Ferreira E."/>
            <person name="Grigg M."/>
            <person name="Lorenzi H."/>
            <person name="Galac M."/>
        </authorList>
    </citation>
    <scope>NUCLEOTIDE SEQUENCE [LARGE SCALE GENOMIC DNA]</scope>
    <source>
        <strain evidence="1 2">EAF2021</strain>
    </source>
</reference>
<evidence type="ECO:0008006" key="3">
    <source>
        <dbReference type="Google" id="ProtNLM"/>
    </source>
</evidence>
<sequence length="368" mass="44733">MEIEKYINRNKNIYKIFLRFLENEEEEEEELLNLLDNHKIKQNQEELKLFLRLISKISRNHHRSAYFNDKIEKIILFLKEDIKQTYSNSQIFNFFKKDKRILLFLVQNDLMTIDDTVVKHIYKQRKPKLCHFFYPEIKNFMNEKKREFFEEELFQYDPNIFDNFEEKRKIGENENYLCSLIRTDSIVDFISHITRTNYPLSSEVKPSIFETNSFLLKNDQKVSLIEYAAFFGSSQIYQFLRLNNVILKPSLWLYSIHSNNAEMIHLLEESGIKPNDKTYEKCLEESIKCHHNDISNYFENNLIENEFKFNENIVSYSFHYNNYEHFPDDFLSNKFIFYYACQFDYLTLVRIYLKTRPNLNLNAKIVFL</sequence>
<dbReference type="SUPFAM" id="SSF48403">
    <property type="entry name" value="Ankyrin repeat"/>
    <property type="match status" value="1"/>
</dbReference>
<organism evidence="1 2">
    <name type="scientific">Tritrichomonas musculus</name>
    <dbReference type="NCBI Taxonomy" id="1915356"/>
    <lineage>
        <taxon>Eukaryota</taxon>
        <taxon>Metamonada</taxon>
        <taxon>Parabasalia</taxon>
        <taxon>Tritrichomonadida</taxon>
        <taxon>Tritrichomonadidae</taxon>
        <taxon>Tritrichomonas</taxon>
    </lineage>
</organism>
<accession>A0ABR2J0Z3</accession>
<proteinExistence type="predicted"/>
<protein>
    <recommendedName>
        <fullName evidence="3">DUF3447 domain-containing protein</fullName>
    </recommendedName>
</protein>
<keyword evidence="2" id="KW-1185">Reference proteome</keyword>
<evidence type="ECO:0000313" key="2">
    <source>
        <dbReference type="Proteomes" id="UP001470230"/>
    </source>
</evidence>
<gene>
    <name evidence="1" type="ORF">M9Y10_007306</name>
</gene>
<evidence type="ECO:0000313" key="1">
    <source>
        <dbReference type="EMBL" id="KAK8871573.1"/>
    </source>
</evidence>
<dbReference type="Proteomes" id="UP001470230">
    <property type="component" value="Unassembled WGS sequence"/>
</dbReference>